<feature type="compositionally biased region" description="Polar residues" evidence="1">
    <location>
        <begin position="243"/>
        <end position="258"/>
    </location>
</feature>
<name>A0A286USF8_9AGAM</name>
<dbReference type="InParanoid" id="A0A286USF8"/>
<proteinExistence type="predicted"/>
<accession>A0A286USF8</accession>
<dbReference type="EMBL" id="NBII01000002">
    <property type="protein sequence ID" value="PAV22517.1"/>
    <property type="molecule type" value="Genomic_DNA"/>
</dbReference>
<dbReference type="STRING" id="2282107.A0A286USF8"/>
<evidence type="ECO:0000256" key="1">
    <source>
        <dbReference type="SAM" id="MobiDB-lite"/>
    </source>
</evidence>
<feature type="region of interest" description="Disordered" evidence="1">
    <location>
        <begin position="1"/>
        <end position="52"/>
    </location>
</feature>
<keyword evidence="3" id="KW-1185">Reference proteome</keyword>
<organism evidence="2 3">
    <name type="scientific">Pyrrhoderma noxium</name>
    <dbReference type="NCBI Taxonomy" id="2282107"/>
    <lineage>
        <taxon>Eukaryota</taxon>
        <taxon>Fungi</taxon>
        <taxon>Dikarya</taxon>
        <taxon>Basidiomycota</taxon>
        <taxon>Agaricomycotina</taxon>
        <taxon>Agaricomycetes</taxon>
        <taxon>Hymenochaetales</taxon>
        <taxon>Hymenochaetaceae</taxon>
        <taxon>Pyrrhoderma</taxon>
    </lineage>
</organism>
<evidence type="ECO:0000313" key="2">
    <source>
        <dbReference type="EMBL" id="PAV22517.1"/>
    </source>
</evidence>
<feature type="region of interest" description="Disordered" evidence="1">
    <location>
        <begin position="658"/>
        <end position="678"/>
    </location>
</feature>
<feature type="region of interest" description="Disordered" evidence="1">
    <location>
        <begin position="190"/>
        <end position="284"/>
    </location>
</feature>
<feature type="compositionally biased region" description="Polar residues" evidence="1">
    <location>
        <begin position="519"/>
        <end position="535"/>
    </location>
</feature>
<evidence type="ECO:0000313" key="3">
    <source>
        <dbReference type="Proteomes" id="UP000217199"/>
    </source>
</evidence>
<sequence length="935" mass="104183">MANTDSIGVAHSPTTVPSSSSPSRPRQTRIRFPEDAEQPSLAGPLSLTGAGLRSLEPKSAHVQNISSATSLDDDFFERRRVRSTNASDVSHPPAVLSRAQFLATPGRSKVPTRRVVSYNPERSDKSFRNGTASIGSSPLSIGTTLPSEETDALAEQEDPNILADLRKALQYKSQVEKHLKDPKSVNFPTLSLPSTSSGTPTSISANHHISTAKSHSSEPSTPAQTEFVDFSPSVGKTSLHPIPTSTDDGATLDWSGSTSEEDQKRERKWTMSLTRKASKEKHPTLSRKAIVEKQSYQYNEKLARIRAKADPSTMRKAEITRDQLQRRYGILEASFSSSTSSLNIAKIARWLSKQDSAVKSAIAESEPMPWLRHLLQKREEGQKQKATPSPWNLSAMIVEEYVKANSDVGFTLPYSQYPSTADVVSDMGSSSMSPQLRRSNSRPTSFRSADHAPMRQKSDDLVSFEPLVYSRRDSIGTESRASVDTQLKRWRQSLAGKVPPDSPSPRSSVQSRPRQESVDLTNIQTGQSSPINTRNPLRALGIKGRPLSTPQHSDDGHSSAADSGNDIIRDAVKKNDKGGKKSGNEAKRSRFHLSLDLRSAQVSSESVKQLKAPISFTELRTDISKQQKSRTTRIAREAEASGSTDAFDAFSPNKLASPIVLSSNPRTRRGRHEKKSEAQEHALHVEYTRKKEMLESLAIRNSRMKQLLQVASKIAVDFDETQSLMSKRYKLGRNRIPEEVLEAFSHDPSAITGHTRNVKGWRAVEDIHERRLRQIEVFTAFADSIPSLAGALTIPENGIYEEPLEKLHILLEGLQNQRETVLTHVIQTHDLLRKVKGLRDKLKPEFEETSRHTAANYPELVRLEVLLDEFVSQTDRLWQLSEAFLSFILTSLAPLMKTFGRPIWNELHDFLVIPLYRNDFSGEDEWYPHPVSHSA</sequence>
<protein>
    <submittedName>
        <fullName evidence="2">Uncharacterized protein</fullName>
    </submittedName>
</protein>
<gene>
    <name evidence="2" type="ORF">PNOK_0247400</name>
</gene>
<feature type="compositionally biased region" description="Low complexity" evidence="1">
    <location>
        <begin position="424"/>
        <end position="433"/>
    </location>
</feature>
<feature type="region of interest" description="Disordered" evidence="1">
    <location>
        <begin position="120"/>
        <end position="143"/>
    </location>
</feature>
<dbReference type="AlphaFoldDB" id="A0A286USF8"/>
<feature type="compositionally biased region" description="Low complexity" evidence="1">
    <location>
        <begin position="12"/>
        <end position="25"/>
    </location>
</feature>
<feature type="compositionally biased region" description="Basic and acidic residues" evidence="1">
    <location>
        <begin position="448"/>
        <end position="459"/>
    </location>
</feature>
<reference evidence="2 3" key="1">
    <citation type="journal article" date="2017" name="Mol. Ecol.">
        <title>Comparative and population genomic landscape of Phellinus noxius: A hypervariable fungus causing root rot in trees.</title>
        <authorList>
            <person name="Chung C.L."/>
            <person name="Lee T.J."/>
            <person name="Akiba M."/>
            <person name="Lee H.H."/>
            <person name="Kuo T.H."/>
            <person name="Liu D."/>
            <person name="Ke H.M."/>
            <person name="Yokoi T."/>
            <person name="Roa M.B."/>
            <person name="Lu M.J."/>
            <person name="Chang Y.Y."/>
            <person name="Ann P.J."/>
            <person name="Tsai J.N."/>
            <person name="Chen C.Y."/>
            <person name="Tzean S.S."/>
            <person name="Ota Y."/>
            <person name="Hattori T."/>
            <person name="Sahashi N."/>
            <person name="Liou R.F."/>
            <person name="Kikuchi T."/>
            <person name="Tsai I.J."/>
        </authorList>
    </citation>
    <scope>NUCLEOTIDE SEQUENCE [LARGE SCALE GENOMIC DNA]</scope>
    <source>
        <strain evidence="2 3">FFPRI411160</strain>
    </source>
</reference>
<dbReference type="OrthoDB" id="3190515at2759"/>
<feature type="region of interest" description="Disordered" evidence="1">
    <location>
        <begin position="424"/>
        <end position="459"/>
    </location>
</feature>
<feature type="compositionally biased region" description="Polar residues" evidence="1">
    <location>
        <begin position="128"/>
        <end position="143"/>
    </location>
</feature>
<feature type="compositionally biased region" description="Low complexity" evidence="1">
    <location>
        <begin position="190"/>
        <end position="204"/>
    </location>
</feature>
<feature type="region of interest" description="Disordered" evidence="1">
    <location>
        <begin position="493"/>
        <end position="567"/>
    </location>
</feature>
<comment type="caution">
    <text evidence="2">The sequence shown here is derived from an EMBL/GenBank/DDBJ whole genome shotgun (WGS) entry which is preliminary data.</text>
</comment>
<feature type="compositionally biased region" description="Polar residues" evidence="1">
    <location>
        <begin position="434"/>
        <end position="447"/>
    </location>
</feature>
<feature type="compositionally biased region" description="Polar residues" evidence="1">
    <location>
        <begin position="205"/>
        <end position="224"/>
    </location>
</feature>
<dbReference type="Proteomes" id="UP000217199">
    <property type="component" value="Unassembled WGS sequence"/>
</dbReference>